<dbReference type="PROSITE" id="PS50072">
    <property type="entry name" value="CSA_PPIASE_2"/>
    <property type="match status" value="1"/>
</dbReference>
<comment type="function">
    <text evidence="5">PPIases accelerate the folding of proteins. It catalyzes the cis-trans isomerization of proline imidic peptide bonds in oligopeptides.</text>
</comment>
<dbReference type="HOGENOM" id="CLU_933325_0_0_10"/>
<sequence>MSNRNSKLSIKTQHEICIYLGIPIPSVIMRKLLVSIAFIIGLHTAIIAQTKVTFYTTLGNFDVEMYDSLMPITAGNFLTLVNSKYYDGVIFHRVIKNFVIQGGDPTGTGSGGPGYTIPDEFDSTGVLSNTIRTISMANSGPNSGGSQFFINLKNNAYLDYDKAPLTSAHPIFAIVRDGWNIVDSIANVSVNSSDRPMPDVVMDSVRVTGRYLSNPEISVHTNQIEVSPNPFMREIKLSGVELRELKAISIYSVDGVLVKEIVNPQSLTISMDVSAGTYMIHTLYKNGRQGMGKVVKSD</sequence>
<dbReference type="NCBIfam" id="TIGR04183">
    <property type="entry name" value="Por_Secre_tail"/>
    <property type="match status" value="1"/>
</dbReference>
<dbReference type="PANTHER" id="PTHR45625:SF4">
    <property type="entry name" value="PEPTIDYLPROLYL ISOMERASE DOMAIN AND WD REPEAT-CONTAINING PROTEIN 1"/>
    <property type="match status" value="1"/>
</dbReference>
<dbReference type="GO" id="GO:0003755">
    <property type="term" value="F:peptidyl-prolyl cis-trans isomerase activity"/>
    <property type="evidence" value="ECO:0007669"/>
    <property type="project" value="UniProtKB-UniRule"/>
</dbReference>
<evidence type="ECO:0000256" key="4">
    <source>
        <dbReference type="ARBA" id="ARBA00023235"/>
    </source>
</evidence>
<dbReference type="PRINTS" id="PR00153">
    <property type="entry name" value="CSAPPISMRASE"/>
</dbReference>
<accession>G8QZN4</accession>
<evidence type="ECO:0000256" key="2">
    <source>
        <dbReference type="ARBA" id="ARBA00022729"/>
    </source>
</evidence>
<dbReference type="GO" id="GO:0006457">
    <property type="term" value="P:protein folding"/>
    <property type="evidence" value="ECO:0007669"/>
    <property type="project" value="InterPro"/>
</dbReference>
<dbReference type="KEGG" id="oho:Oweho_2724"/>
<comment type="similarity">
    <text evidence="1 5">Belongs to the cyclophilin-type PPIase family.</text>
</comment>
<evidence type="ECO:0000256" key="3">
    <source>
        <dbReference type="ARBA" id="ARBA00023110"/>
    </source>
</evidence>
<dbReference type="AlphaFoldDB" id="G8QZN4"/>
<dbReference type="PATRIC" id="fig|926562.3.peg.2742"/>
<evidence type="ECO:0000259" key="6">
    <source>
        <dbReference type="PROSITE" id="PS50072"/>
    </source>
</evidence>
<dbReference type="InterPro" id="IPR020892">
    <property type="entry name" value="Cyclophilin-type_PPIase_CS"/>
</dbReference>
<reference evidence="7 8" key="1">
    <citation type="journal article" date="2012" name="Stand. Genomic Sci.">
        <title>Genome sequence of the orange-pigmented seawater bacterium Owenweeksia hongkongensis type strain (UST20020801(T)).</title>
        <authorList>
            <person name="Riedel T."/>
            <person name="Held B."/>
            <person name="Nolan M."/>
            <person name="Lucas S."/>
            <person name="Lapidus A."/>
            <person name="Tice H."/>
            <person name="Del Rio T.G."/>
            <person name="Cheng J.F."/>
            <person name="Han C."/>
            <person name="Tapia R."/>
            <person name="Goodwin L.A."/>
            <person name="Pitluck S."/>
            <person name="Liolios K."/>
            <person name="Mavromatis K."/>
            <person name="Pagani I."/>
            <person name="Ivanova N."/>
            <person name="Mikhailova N."/>
            <person name="Pati A."/>
            <person name="Chen A."/>
            <person name="Palaniappan K."/>
            <person name="Rohde M."/>
            <person name="Tindall B.J."/>
            <person name="Detter J.C."/>
            <person name="Goker M."/>
            <person name="Woyke T."/>
            <person name="Bristow J."/>
            <person name="Eisen J.A."/>
            <person name="Markowitz V."/>
            <person name="Hugenholtz P."/>
            <person name="Klenk H.P."/>
            <person name="Kyrpides N.C."/>
        </authorList>
    </citation>
    <scope>NUCLEOTIDE SEQUENCE</scope>
    <source>
        <strain evidence="8">DSM 17368 / JCM 12287 / NRRL B-23963</strain>
    </source>
</reference>
<dbReference type="EMBL" id="CP003156">
    <property type="protein sequence ID" value="AEV33687.1"/>
    <property type="molecule type" value="Genomic_DNA"/>
</dbReference>
<dbReference type="EC" id="5.2.1.8" evidence="5"/>
<dbReference type="InterPro" id="IPR002130">
    <property type="entry name" value="Cyclophilin-type_PPIase_dom"/>
</dbReference>
<keyword evidence="3 5" id="KW-0697">Rotamase</keyword>
<evidence type="ECO:0000256" key="5">
    <source>
        <dbReference type="RuleBase" id="RU363019"/>
    </source>
</evidence>
<comment type="catalytic activity">
    <reaction evidence="5">
        <text>[protein]-peptidylproline (omega=180) = [protein]-peptidylproline (omega=0)</text>
        <dbReference type="Rhea" id="RHEA:16237"/>
        <dbReference type="Rhea" id="RHEA-COMP:10747"/>
        <dbReference type="Rhea" id="RHEA-COMP:10748"/>
        <dbReference type="ChEBI" id="CHEBI:83833"/>
        <dbReference type="ChEBI" id="CHEBI:83834"/>
        <dbReference type="EC" id="5.2.1.8"/>
    </reaction>
</comment>
<dbReference type="eggNOG" id="COG0652">
    <property type="taxonomic scope" value="Bacteria"/>
</dbReference>
<dbReference type="STRING" id="926562.Oweho_2724"/>
<dbReference type="SUPFAM" id="SSF50891">
    <property type="entry name" value="Cyclophilin-like"/>
    <property type="match status" value="1"/>
</dbReference>
<dbReference type="InterPro" id="IPR026444">
    <property type="entry name" value="Secre_tail"/>
</dbReference>
<dbReference type="Pfam" id="PF00160">
    <property type="entry name" value="Pro_isomerase"/>
    <property type="match status" value="1"/>
</dbReference>
<dbReference type="Proteomes" id="UP000005631">
    <property type="component" value="Chromosome"/>
</dbReference>
<dbReference type="InterPro" id="IPR029000">
    <property type="entry name" value="Cyclophilin-like_dom_sf"/>
</dbReference>
<gene>
    <name evidence="7" type="ordered locus">Oweho_2724</name>
</gene>
<dbReference type="CDD" id="cd00317">
    <property type="entry name" value="cyclophilin"/>
    <property type="match status" value="1"/>
</dbReference>
<organism evidence="7 8">
    <name type="scientific">Owenweeksia hongkongensis (strain DSM 17368 / CIP 108786 / JCM 12287 / NRRL B-23963 / UST20020801)</name>
    <dbReference type="NCBI Taxonomy" id="926562"/>
    <lineage>
        <taxon>Bacteria</taxon>
        <taxon>Pseudomonadati</taxon>
        <taxon>Bacteroidota</taxon>
        <taxon>Flavobacteriia</taxon>
        <taxon>Flavobacteriales</taxon>
        <taxon>Owenweeksiaceae</taxon>
        <taxon>Owenweeksia</taxon>
    </lineage>
</organism>
<name>G8QZN4_OWEHD</name>
<keyword evidence="2" id="KW-0732">Signal</keyword>
<dbReference type="Gene3D" id="2.40.100.10">
    <property type="entry name" value="Cyclophilin-like"/>
    <property type="match status" value="1"/>
</dbReference>
<proteinExistence type="inferred from homology"/>
<evidence type="ECO:0000256" key="1">
    <source>
        <dbReference type="ARBA" id="ARBA00007365"/>
    </source>
</evidence>
<evidence type="ECO:0000313" key="8">
    <source>
        <dbReference type="Proteomes" id="UP000005631"/>
    </source>
</evidence>
<evidence type="ECO:0000313" key="7">
    <source>
        <dbReference type="EMBL" id="AEV33687.1"/>
    </source>
</evidence>
<keyword evidence="8" id="KW-1185">Reference proteome</keyword>
<dbReference type="PANTHER" id="PTHR45625">
    <property type="entry name" value="PEPTIDYL-PROLYL CIS-TRANS ISOMERASE-RELATED"/>
    <property type="match status" value="1"/>
</dbReference>
<dbReference type="InterPro" id="IPR044666">
    <property type="entry name" value="Cyclophilin_A-like"/>
</dbReference>
<dbReference type="PROSITE" id="PS00170">
    <property type="entry name" value="CSA_PPIASE_1"/>
    <property type="match status" value="1"/>
</dbReference>
<keyword evidence="4 5" id="KW-0413">Isomerase</keyword>
<protein>
    <recommendedName>
        <fullName evidence="5">Peptidyl-prolyl cis-trans isomerase</fullName>
        <shortName evidence="5">PPIase</shortName>
        <ecNumber evidence="5">5.2.1.8</ecNumber>
    </recommendedName>
</protein>
<feature type="domain" description="PPIase cyclophilin-type" evidence="6">
    <location>
        <begin position="56"/>
        <end position="207"/>
    </location>
</feature>